<sequence length="32" mass="3636">MPTFPFFDRARAAANRRAAVGAIEQSYAQRHE</sequence>
<dbReference type="Proteomes" id="UP000255355">
    <property type="component" value="Unassembled WGS sequence"/>
</dbReference>
<dbReference type="AlphaFoldDB" id="A0A370GTN1"/>
<protein>
    <submittedName>
        <fullName evidence="1">Uncharacterized protein</fullName>
    </submittedName>
</protein>
<comment type="caution">
    <text evidence="1">The sequence shown here is derived from an EMBL/GenBank/DDBJ whole genome shotgun (WGS) entry which is preliminary data.</text>
</comment>
<keyword evidence="2" id="KW-1185">Reference proteome</keyword>
<organism evidence="1 2">
    <name type="scientific">Nocardia mexicana</name>
    <dbReference type="NCBI Taxonomy" id="279262"/>
    <lineage>
        <taxon>Bacteria</taxon>
        <taxon>Bacillati</taxon>
        <taxon>Actinomycetota</taxon>
        <taxon>Actinomycetes</taxon>
        <taxon>Mycobacteriales</taxon>
        <taxon>Nocardiaceae</taxon>
        <taxon>Nocardia</taxon>
    </lineage>
</organism>
<evidence type="ECO:0000313" key="2">
    <source>
        <dbReference type="Proteomes" id="UP000255355"/>
    </source>
</evidence>
<reference evidence="1 2" key="1">
    <citation type="submission" date="2018-07" db="EMBL/GenBank/DDBJ databases">
        <title>Genomic Encyclopedia of Type Strains, Phase IV (KMG-IV): sequencing the most valuable type-strain genomes for metagenomic binning, comparative biology and taxonomic classification.</title>
        <authorList>
            <person name="Goeker M."/>
        </authorList>
    </citation>
    <scope>NUCLEOTIDE SEQUENCE [LARGE SCALE GENOMIC DNA]</scope>
    <source>
        <strain evidence="1 2">DSM 44952</strain>
    </source>
</reference>
<proteinExistence type="predicted"/>
<dbReference type="EMBL" id="QQAZ01000009">
    <property type="protein sequence ID" value="RDI47055.1"/>
    <property type="molecule type" value="Genomic_DNA"/>
</dbReference>
<name>A0A370GTN1_9NOCA</name>
<accession>A0A370GTN1</accession>
<gene>
    <name evidence="1" type="ORF">DFR68_10951</name>
</gene>
<evidence type="ECO:0000313" key="1">
    <source>
        <dbReference type="EMBL" id="RDI47055.1"/>
    </source>
</evidence>